<proteinExistence type="predicted"/>
<sequence>MRIITLLKSVFHPLQFRHPIGEIELSAAFCYGIQTSGKPRPQRIPTSFDVPTSDGSLPKASQTIGLPLLRRTHVPISIGECIRLSFVRCSFAKCVRTFTVNFTNDTCEGSVVLPGITRPRRVEQRAYVNYRDAVLRTQEQQRHGSGLHDSTGLGGVIPFLSTSRHHGLGTKFKAQQCKMAVSAIHNDIADDFQELTSDDNDNTVRLELNGIHQLFVYEDDVNMFGESPQMNMENTEILLEASKAIGLEVNPETTKYKIMSRDQNIIRNGNIKIGDLSFEEVKNFKYYLGATVTNINYIREEIKHRINMGNGCYYSVI</sequence>
<accession>A0ABQ8TLK6</accession>
<name>A0ABQ8TLK6_PERAM</name>
<protein>
    <recommendedName>
        <fullName evidence="3">Reverse transcriptase domain-containing protein</fullName>
    </recommendedName>
</protein>
<evidence type="ECO:0000313" key="2">
    <source>
        <dbReference type="Proteomes" id="UP001148838"/>
    </source>
</evidence>
<organism evidence="1 2">
    <name type="scientific">Periplaneta americana</name>
    <name type="common">American cockroach</name>
    <name type="synonym">Blatta americana</name>
    <dbReference type="NCBI Taxonomy" id="6978"/>
    <lineage>
        <taxon>Eukaryota</taxon>
        <taxon>Metazoa</taxon>
        <taxon>Ecdysozoa</taxon>
        <taxon>Arthropoda</taxon>
        <taxon>Hexapoda</taxon>
        <taxon>Insecta</taxon>
        <taxon>Pterygota</taxon>
        <taxon>Neoptera</taxon>
        <taxon>Polyneoptera</taxon>
        <taxon>Dictyoptera</taxon>
        <taxon>Blattodea</taxon>
        <taxon>Blattoidea</taxon>
        <taxon>Blattidae</taxon>
        <taxon>Blattinae</taxon>
        <taxon>Periplaneta</taxon>
    </lineage>
</organism>
<comment type="caution">
    <text evidence="1">The sequence shown here is derived from an EMBL/GenBank/DDBJ whole genome shotgun (WGS) entry which is preliminary data.</text>
</comment>
<evidence type="ECO:0000313" key="1">
    <source>
        <dbReference type="EMBL" id="KAJ4447404.1"/>
    </source>
</evidence>
<dbReference type="Proteomes" id="UP001148838">
    <property type="component" value="Unassembled WGS sequence"/>
</dbReference>
<dbReference type="EMBL" id="JAJSOF020000005">
    <property type="protein sequence ID" value="KAJ4447404.1"/>
    <property type="molecule type" value="Genomic_DNA"/>
</dbReference>
<reference evidence="1 2" key="1">
    <citation type="journal article" date="2022" name="Allergy">
        <title>Genome assembly and annotation of Periplaneta americana reveal a comprehensive cockroach allergen profile.</title>
        <authorList>
            <person name="Wang L."/>
            <person name="Xiong Q."/>
            <person name="Saelim N."/>
            <person name="Wang L."/>
            <person name="Nong W."/>
            <person name="Wan A.T."/>
            <person name="Shi M."/>
            <person name="Liu X."/>
            <person name="Cao Q."/>
            <person name="Hui J.H.L."/>
            <person name="Sookrung N."/>
            <person name="Leung T.F."/>
            <person name="Tungtrongchitr A."/>
            <person name="Tsui S.K.W."/>
        </authorList>
    </citation>
    <scope>NUCLEOTIDE SEQUENCE [LARGE SCALE GENOMIC DNA]</scope>
    <source>
        <strain evidence="1">PWHHKU_190912</strain>
    </source>
</reference>
<gene>
    <name evidence="1" type="ORF">ANN_09411</name>
</gene>
<evidence type="ECO:0008006" key="3">
    <source>
        <dbReference type="Google" id="ProtNLM"/>
    </source>
</evidence>
<keyword evidence="2" id="KW-1185">Reference proteome</keyword>